<dbReference type="Proteomes" id="UP000265520">
    <property type="component" value="Unassembled WGS sequence"/>
</dbReference>
<feature type="non-terminal residue" evidence="2">
    <location>
        <position position="141"/>
    </location>
</feature>
<reference evidence="2 3" key="1">
    <citation type="journal article" date="2018" name="Front. Plant Sci.">
        <title>Red Clover (Trifolium pratense) and Zigzag Clover (T. medium) - A Picture of Genomic Similarities and Differences.</title>
        <authorList>
            <person name="Dluhosova J."/>
            <person name="Istvanek J."/>
            <person name="Nedelnik J."/>
            <person name="Repkova J."/>
        </authorList>
    </citation>
    <scope>NUCLEOTIDE SEQUENCE [LARGE SCALE GENOMIC DNA]</scope>
    <source>
        <strain evidence="3">cv. 10/8</strain>
        <tissue evidence="2">Leaf</tissue>
    </source>
</reference>
<accession>A0A392Q152</accession>
<dbReference type="InterPro" id="IPR026960">
    <property type="entry name" value="RVT-Znf"/>
</dbReference>
<evidence type="ECO:0000259" key="1">
    <source>
        <dbReference type="Pfam" id="PF13966"/>
    </source>
</evidence>
<dbReference type="AlphaFoldDB" id="A0A392Q152"/>
<keyword evidence="2" id="KW-0547">Nucleotide-binding</keyword>
<dbReference type="EMBL" id="LXQA010105957">
    <property type="protein sequence ID" value="MCI17559.1"/>
    <property type="molecule type" value="Genomic_DNA"/>
</dbReference>
<dbReference type="PANTHER" id="PTHR36617">
    <property type="entry name" value="PROTEIN, PUTATIVE-RELATED"/>
    <property type="match status" value="1"/>
</dbReference>
<dbReference type="PANTHER" id="PTHR36617:SF5">
    <property type="entry name" value="OS05G0421675 PROTEIN"/>
    <property type="match status" value="1"/>
</dbReference>
<keyword evidence="3" id="KW-1185">Reference proteome</keyword>
<sequence length="141" mass="16121">MLGECRGLLNNFVLQPNSSDLWLWRHDIGGSYTVRDAYALLTTMDDVDTDAISDLIWHKQVPLKVSVLAWRLIRNRFALGLVFPQLIRSYYRITLFSLSIVLTDCELAAHFCSLFGCVAFRLYDMSGIAESLRQPSLPYTK</sequence>
<dbReference type="GO" id="GO:0004386">
    <property type="term" value="F:helicase activity"/>
    <property type="evidence" value="ECO:0007669"/>
    <property type="project" value="UniProtKB-KW"/>
</dbReference>
<evidence type="ECO:0000313" key="3">
    <source>
        <dbReference type="Proteomes" id="UP000265520"/>
    </source>
</evidence>
<name>A0A392Q152_9FABA</name>
<keyword evidence="2" id="KW-0347">Helicase</keyword>
<keyword evidence="2" id="KW-0378">Hydrolase</keyword>
<organism evidence="2 3">
    <name type="scientific">Trifolium medium</name>
    <dbReference type="NCBI Taxonomy" id="97028"/>
    <lineage>
        <taxon>Eukaryota</taxon>
        <taxon>Viridiplantae</taxon>
        <taxon>Streptophyta</taxon>
        <taxon>Embryophyta</taxon>
        <taxon>Tracheophyta</taxon>
        <taxon>Spermatophyta</taxon>
        <taxon>Magnoliopsida</taxon>
        <taxon>eudicotyledons</taxon>
        <taxon>Gunneridae</taxon>
        <taxon>Pentapetalae</taxon>
        <taxon>rosids</taxon>
        <taxon>fabids</taxon>
        <taxon>Fabales</taxon>
        <taxon>Fabaceae</taxon>
        <taxon>Papilionoideae</taxon>
        <taxon>50 kb inversion clade</taxon>
        <taxon>NPAAA clade</taxon>
        <taxon>Hologalegina</taxon>
        <taxon>IRL clade</taxon>
        <taxon>Trifolieae</taxon>
        <taxon>Trifolium</taxon>
    </lineage>
</organism>
<evidence type="ECO:0000313" key="2">
    <source>
        <dbReference type="EMBL" id="MCI17559.1"/>
    </source>
</evidence>
<dbReference type="Pfam" id="PF13966">
    <property type="entry name" value="zf-RVT"/>
    <property type="match status" value="1"/>
</dbReference>
<proteinExistence type="predicted"/>
<feature type="domain" description="Reverse transcriptase zinc-binding" evidence="1">
    <location>
        <begin position="32"/>
        <end position="78"/>
    </location>
</feature>
<protein>
    <submittedName>
        <fullName evidence="2">Helicase-like protein</fullName>
    </submittedName>
</protein>
<comment type="caution">
    <text evidence="2">The sequence shown here is derived from an EMBL/GenBank/DDBJ whole genome shotgun (WGS) entry which is preliminary data.</text>
</comment>
<keyword evidence="2" id="KW-0067">ATP-binding</keyword>